<evidence type="ECO:0000313" key="5">
    <source>
        <dbReference type="EMBL" id="MFC0410238.1"/>
    </source>
</evidence>
<name>A0ABV6JX30_9PROT</name>
<keyword evidence="6" id="KW-1185">Reference proteome</keyword>
<dbReference type="NCBIfam" id="TIGR03308">
    <property type="entry name" value="phn_thr-fam"/>
    <property type="match status" value="1"/>
</dbReference>
<dbReference type="SUPFAM" id="SSF51161">
    <property type="entry name" value="Trimeric LpxA-like enzymes"/>
    <property type="match status" value="1"/>
</dbReference>
<sequence length="221" mass="24072">MAAASPDNKPSTPKQLGLEPLIHATAEVRNSSFGHYCEVGARTKVVDSRFGDYSYVAENSDIMDTTLGRFCSVAAQVRLNPGNHPLERVALSHFTYRSASYGLGEDDAAFFAWRRSTPVTLGHDVWIGHGVTVLPGVTIGDGAAIGAGAVVTRDVPAFAIAVGVPARVLRFRFEAPVMESLARIRWWDWPHERLGEALEDFRHLGAAAFCGRYDPGFEDRA</sequence>
<keyword evidence="4" id="KW-0012">Acyltransferase</keyword>
<evidence type="ECO:0000313" key="6">
    <source>
        <dbReference type="Proteomes" id="UP001589865"/>
    </source>
</evidence>
<organism evidence="5 6">
    <name type="scientific">Roseomonas elaeocarpi</name>
    <dbReference type="NCBI Taxonomy" id="907779"/>
    <lineage>
        <taxon>Bacteria</taxon>
        <taxon>Pseudomonadati</taxon>
        <taxon>Pseudomonadota</taxon>
        <taxon>Alphaproteobacteria</taxon>
        <taxon>Acetobacterales</taxon>
        <taxon>Roseomonadaceae</taxon>
        <taxon>Roseomonas</taxon>
    </lineage>
</organism>
<dbReference type="InterPro" id="IPR050179">
    <property type="entry name" value="Trans_hexapeptide_repeat"/>
</dbReference>
<dbReference type="EMBL" id="JBHLUN010000014">
    <property type="protein sequence ID" value="MFC0410238.1"/>
    <property type="molecule type" value="Genomic_DNA"/>
</dbReference>
<dbReference type="InterPro" id="IPR011004">
    <property type="entry name" value="Trimer_LpxA-like_sf"/>
</dbReference>
<accession>A0ABV6JX30</accession>
<dbReference type="Gene3D" id="2.160.10.10">
    <property type="entry name" value="Hexapeptide repeat proteins"/>
    <property type="match status" value="1"/>
</dbReference>
<evidence type="ECO:0000256" key="2">
    <source>
        <dbReference type="ARBA" id="ARBA00022679"/>
    </source>
</evidence>
<evidence type="ECO:0000256" key="1">
    <source>
        <dbReference type="ARBA" id="ARBA00007274"/>
    </source>
</evidence>
<dbReference type="PANTHER" id="PTHR43300">
    <property type="entry name" value="ACETYLTRANSFERASE"/>
    <property type="match status" value="1"/>
</dbReference>
<dbReference type="Proteomes" id="UP001589865">
    <property type="component" value="Unassembled WGS sequence"/>
</dbReference>
<gene>
    <name evidence="5" type="ORF">ACFFGY_18450</name>
</gene>
<dbReference type="PANTHER" id="PTHR43300:SF11">
    <property type="entry name" value="ACETYLTRANSFERASE RV3034C-RELATED"/>
    <property type="match status" value="1"/>
</dbReference>
<dbReference type="InterPro" id="IPR018357">
    <property type="entry name" value="Hexapep_transf_CS"/>
</dbReference>
<comment type="caution">
    <text evidence="5">The sequence shown here is derived from an EMBL/GenBank/DDBJ whole genome shotgun (WGS) entry which is preliminary data.</text>
</comment>
<proteinExistence type="inferred from homology"/>
<evidence type="ECO:0000256" key="3">
    <source>
        <dbReference type="ARBA" id="ARBA00022737"/>
    </source>
</evidence>
<dbReference type="PROSITE" id="PS00101">
    <property type="entry name" value="HEXAPEP_TRANSFERASES"/>
    <property type="match status" value="1"/>
</dbReference>
<dbReference type="InterPro" id="IPR017694">
    <property type="entry name" value="Phosphonate_tfrase_rpt"/>
</dbReference>
<evidence type="ECO:0000256" key="4">
    <source>
        <dbReference type="ARBA" id="ARBA00023315"/>
    </source>
</evidence>
<comment type="similarity">
    <text evidence="1">Belongs to the transferase hexapeptide repeat family.</text>
</comment>
<dbReference type="InterPro" id="IPR001451">
    <property type="entry name" value="Hexapep"/>
</dbReference>
<dbReference type="CDD" id="cd03349">
    <property type="entry name" value="LbH_XAT"/>
    <property type="match status" value="1"/>
</dbReference>
<dbReference type="Pfam" id="PF00132">
    <property type="entry name" value="Hexapep"/>
    <property type="match status" value="1"/>
</dbReference>
<keyword evidence="3" id="KW-0677">Repeat</keyword>
<keyword evidence="2" id="KW-0808">Transferase</keyword>
<reference evidence="5 6" key="1">
    <citation type="submission" date="2024-09" db="EMBL/GenBank/DDBJ databases">
        <authorList>
            <person name="Sun Q."/>
            <person name="Mori K."/>
        </authorList>
    </citation>
    <scope>NUCLEOTIDE SEQUENCE [LARGE SCALE GENOMIC DNA]</scope>
    <source>
        <strain evidence="5 6">TBRC 5777</strain>
    </source>
</reference>
<dbReference type="RefSeq" id="WP_377045990.1">
    <property type="nucleotide sequence ID" value="NZ_JBHLUN010000014.1"/>
</dbReference>
<protein>
    <submittedName>
        <fullName evidence="5">DapH/DapD/GlmU-related protein</fullName>
    </submittedName>
</protein>